<dbReference type="AlphaFoldDB" id="A0A0D2NDD7"/>
<dbReference type="OrthoDB" id="2576311at2759"/>
<feature type="transmembrane region" description="Helical" evidence="1">
    <location>
        <begin position="198"/>
        <end position="217"/>
    </location>
</feature>
<dbReference type="Proteomes" id="UP000054270">
    <property type="component" value="Unassembled WGS sequence"/>
</dbReference>
<evidence type="ECO:0000313" key="2">
    <source>
        <dbReference type="EMBL" id="KJA17094.1"/>
    </source>
</evidence>
<evidence type="ECO:0000256" key="1">
    <source>
        <dbReference type="SAM" id="Phobius"/>
    </source>
</evidence>
<evidence type="ECO:0000313" key="3">
    <source>
        <dbReference type="Proteomes" id="UP000054270"/>
    </source>
</evidence>
<keyword evidence="1" id="KW-1133">Transmembrane helix</keyword>
<reference evidence="3" key="1">
    <citation type="submission" date="2014-04" db="EMBL/GenBank/DDBJ databases">
        <title>Evolutionary Origins and Diversification of the Mycorrhizal Mutualists.</title>
        <authorList>
            <consortium name="DOE Joint Genome Institute"/>
            <consortium name="Mycorrhizal Genomics Consortium"/>
            <person name="Kohler A."/>
            <person name="Kuo A."/>
            <person name="Nagy L.G."/>
            <person name="Floudas D."/>
            <person name="Copeland A."/>
            <person name="Barry K.W."/>
            <person name="Cichocki N."/>
            <person name="Veneault-Fourrey C."/>
            <person name="LaButti K."/>
            <person name="Lindquist E.A."/>
            <person name="Lipzen A."/>
            <person name="Lundell T."/>
            <person name="Morin E."/>
            <person name="Murat C."/>
            <person name="Riley R."/>
            <person name="Ohm R."/>
            <person name="Sun H."/>
            <person name="Tunlid A."/>
            <person name="Henrissat B."/>
            <person name="Grigoriev I.V."/>
            <person name="Hibbett D.S."/>
            <person name="Martin F."/>
        </authorList>
    </citation>
    <scope>NUCLEOTIDE SEQUENCE [LARGE SCALE GENOMIC DNA]</scope>
    <source>
        <strain evidence="3">FD-334 SS-4</strain>
    </source>
</reference>
<name>A0A0D2NDD7_HYPSF</name>
<organism evidence="2 3">
    <name type="scientific">Hypholoma sublateritium (strain FD-334 SS-4)</name>
    <dbReference type="NCBI Taxonomy" id="945553"/>
    <lineage>
        <taxon>Eukaryota</taxon>
        <taxon>Fungi</taxon>
        <taxon>Dikarya</taxon>
        <taxon>Basidiomycota</taxon>
        <taxon>Agaricomycotina</taxon>
        <taxon>Agaricomycetes</taxon>
        <taxon>Agaricomycetidae</taxon>
        <taxon>Agaricales</taxon>
        <taxon>Agaricineae</taxon>
        <taxon>Strophariaceae</taxon>
        <taxon>Hypholoma</taxon>
    </lineage>
</organism>
<sequence length="236" mass="25130">MFVRNVHAAVTASSVPLHNAPTCQSGFQWAFNLLGQSPCDIAFSVEQPCPSPTTIPTLPTSSSYPGPSGNSVNPCTCSTVYYSLLSACALCQNALISSWQTYNLNCEALQISVFIPPLTADIAIPNYAFQDVTATPNGTFDEQLAMNYTGPDTTASVPITVTFTSTSFVNTNTETGTSISPAITSTRSTSQSKKTIEIAVVTSCIGVLLVLGCLCFIRTRKTRSRAHLRSQMDGGY</sequence>
<keyword evidence="3" id="KW-1185">Reference proteome</keyword>
<keyword evidence="1" id="KW-0472">Membrane</keyword>
<protein>
    <submittedName>
        <fullName evidence="2">Uncharacterized protein</fullName>
    </submittedName>
</protein>
<dbReference type="OMA" id="WNSENAI"/>
<accession>A0A0D2NDD7</accession>
<gene>
    <name evidence="2" type="ORF">HYPSUDRAFT_46726</name>
</gene>
<dbReference type="EMBL" id="KN817609">
    <property type="protein sequence ID" value="KJA17094.1"/>
    <property type="molecule type" value="Genomic_DNA"/>
</dbReference>
<keyword evidence="1" id="KW-0812">Transmembrane</keyword>
<proteinExistence type="predicted"/>